<accession>A0A059G5M6</accession>
<evidence type="ECO:0000256" key="5">
    <source>
        <dbReference type="PIRSR" id="PIRSR015582-1"/>
    </source>
</evidence>
<evidence type="ECO:0000256" key="3">
    <source>
        <dbReference type="ARBA" id="ARBA00022723"/>
    </source>
</evidence>
<dbReference type="AlphaFoldDB" id="A0A059G5M6"/>
<dbReference type="EMBL" id="ARYL01000022">
    <property type="protein sequence ID" value="KDA01768.1"/>
    <property type="molecule type" value="Genomic_DNA"/>
</dbReference>
<evidence type="ECO:0000313" key="8">
    <source>
        <dbReference type="EMBL" id="KDA01768.1"/>
    </source>
</evidence>
<evidence type="ECO:0000256" key="6">
    <source>
        <dbReference type="PIRSR" id="PIRSR015582-2"/>
    </source>
</evidence>
<dbReference type="PATRIC" id="fig|1280953.3.peg.2825"/>
<feature type="binding site" evidence="6">
    <location>
        <position position="141"/>
    </location>
    <ligand>
        <name>Mg(2+)</name>
        <dbReference type="ChEBI" id="CHEBI:18420"/>
    </ligand>
</feature>
<dbReference type="PIRSF" id="PIRSF015582">
    <property type="entry name" value="Cit_lyase_B"/>
    <property type="match status" value="1"/>
</dbReference>
<dbReference type="GO" id="GO:0003824">
    <property type="term" value="F:catalytic activity"/>
    <property type="evidence" value="ECO:0007669"/>
    <property type="project" value="InterPro"/>
</dbReference>
<keyword evidence="9" id="KW-1185">Reference proteome</keyword>
<comment type="caution">
    <text evidence="8">The sequence shown here is derived from an EMBL/GenBank/DDBJ whole genome shotgun (WGS) entry which is preliminary data.</text>
</comment>
<dbReference type="Proteomes" id="UP000024942">
    <property type="component" value="Unassembled WGS sequence"/>
</dbReference>
<evidence type="ECO:0000256" key="2">
    <source>
        <dbReference type="ARBA" id="ARBA00005568"/>
    </source>
</evidence>
<dbReference type="RefSeq" id="WP_035539604.1">
    <property type="nucleotide sequence ID" value="NZ_ARYL01000022.1"/>
</dbReference>
<proteinExistence type="inferred from homology"/>
<dbReference type="Pfam" id="PF03328">
    <property type="entry name" value="HpcH_HpaI"/>
    <property type="match status" value="1"/>
</dbReference>
<dbReference type="GO" id="GO:0006107">
    <property type="term" value="P:oxaloacetate metabolic process"/>
    <property type="evidence" value="ECO:0007669"/>
    <property type="project" value="TreeGrafter"/>
</dbReference>
<name>A0A059G5M6_9PROT</name>
<dbReference type="InterPro" id="IPR005000">
    <property type="entry name" value="Aldolase/citrate-lyase_domain"/>
</dbReference>
<dbReference type="PANTHER" id="PTHR32308">
    <property type="entry name" value="LYASE BETA SUBUNIT, PUTATIVE (AFU_ORTHOLOGUE AFUA_4G13030)-RELATED"/>
    <property type="match status" value="1"/>
</dbReference>
<comment type="cofactor">
    <cofactor evidence="1">
        <name>Mg(2+)</name>
        <dbReference type="ChEBI" id="CHEBI:18420"/>
    </cofactor>
</comment>
<feature type="binding site" evidence="5">
    <location>
        <position position="64"/>
    </location>
    <ligand>
        <name>substrate</name>
    </ligand>
</feature>
<evidence type="ECO:0000259" key="7">
    <source>
        <dbReference type="Pfam" id="PF03328"/>
    </source>
</evidence>
<comment type="similarity">
    <text evidence="2">Belongs to the HpcH/HpaI aldolase family.</text>
</comment>
<dbReference type="InterPro" id="IPR015813">
    <property type="entry name" value="Pyrv/PenolPyrv_kinase-like_dom"/>
</dbReference>
<keyword evidence="3 6" id="KW-0479">Metal-binding</keyword>
<evidence type="ECO:0000256" key="1">
    <source>
        <dbReference type="ARBA" id="ARBA00001946"/>
    </source>
</evidence>
<evidence type="ECO:0000256" key="4">
    <source>
        <dbReference type="ARBA" id="ARBA00022842"/>
    </source>
</evidence>
<dbReference type="InterPro" id="IPR011206">
    <property type="entry name" value="Citrate_lyase_beta/mcl1/mcl2"/>
</dbReference>
<dbReference type="STRING" id="1280953.HOC_14058"/>
<dbReference type="eggNOG" id="COG2301">
    <property type="taxonomic scope" value="Bacteria"/>
</dbReference>
<protein>
    <submittedName>
        <fullName evidence="8">HpcH/HpaI aldolase</fullName>
    </submittedName>
</protein>
<keyword evidence="4 6" id="KW-0460">Magnesium</keyword>
<dbReference type="GO" id="GO:0000287">
    <property type="term" value="F:magnesium ion binding"/>
    <property type="evidence" value="ECO:0007669"/>
    <property type="project" value="TreeGrafter"/>
</dbReference>
<dbReference type="PANTHER" id="PTHR32308:SF10">
    <property type="entry name" value="CITRATE LYASE SUBUNIT BETA"/>
    <property type="match status" value="1"/>
</dbReference>
<organism evidence="8 9">
    <name type="scientific">Hyphomonas oceanitis SCH89</name>
    <dbReference type="NCBI Taxonomy" id="1280953"/>
    <lineage>
        <taxon>Bacteria</taxon>
        <taxon>Pseudomonadati</taxon>
        <taxon>Pseudomonadota</taxon>
        <taxon>Alphaproteobacteria</taxon>
        <taxon>Hyphomonadales</taxon>
        <taxon>Hyphomonadaceae</taxon>
        <taxon>Hyphomonas</taxon>
    </lineage>
</organism>
<feature type="binding site" evidence="5">
    <location>
        <position position="117"/>
    </location>
    <ligand>
        <name>substrate</name>
    </ligand>
</feature>
<gene>
    <name evidence="8" type="ORF">HOC_14058</name>
</gene>
<feature type="domain" description="HpcH/HpaI aldolase/citrate lyase" evidence="7">
    <location>
        <begin position="8"/>
        <end position="208"/>
    </location>
</feature>
<sequence>MRPYSFPLFVPATRPDRYAKAAASGTDTVIVDLEDAVNADDKDDARTKARDALAGLEGADIWLRVNGTETPWHQADIAVAVQSGIAGIVLPKAECAEQLTKVRSELRPGQALIALVESARGVRAAFDLAESCDRLIFGSIDFALDLSCQPTREACLVARSTLVMASRAARIAPPLDGVTSRMDDVALVREDAEHANMLGFGGKLLIHPNQIAPARQGFSPSPEDAAWARKVMSGGSGGEARSVDGEMIDAPLVERARAILERLERLT</sequence>
<reference evidence="8 9" key="1">
    <citation type="journal article" date="2014" name="Antonie Van Leeuwenhoek">
        <title>Hyphomonas beringensis sp. nov. and Hyphomonas chukchiensis sp. nov., isolated from surface seawater of the Bering Sea and Chukchi Sea.</title>
        <authorList>
            <person name="Li C."/>
            <person name="Lai Q."/>
            <person name="Li G."/>
            <person name="Dong C."/>
            <person name="Wang J."/>
            <person name="Liao Y."/>
            <person name="Shao Z."/>
        </authorList>
    </citation>
    <scope>NUCLEOTIDE SEQUENCE [LARGE SCALE GENOMIC DNA]</scope>
    <source>
        <strain evidence="8 9">SCH89</strain>
    </source>
</reference>
<dbReference type="InterPro" id="IPR040442">
    <property type="entry name" value="Pyrv_kinase-like_dom_sf"/>
</dbReference>
<dbReference type="OrthoDB" id="9800547at2"/>
<dbReference type="SUPFAM" id="SSF51621">
    <property type="entry name" value="Phosphoenolpyruvate/pyruvate domain"/>
    <property type="match status" value="1"/>
</dbReference>
<feature type="binding site" evidence="6">
    <location>
        <position position="117"/>
    </location>
    <ligand>
        <name>Mg(2+)</name>
        <dbReference type="ChEBI" id="CHEBI:18420"/>
    </ligand>
</feature>
<dbReference type="Gene3D" id="3.20.20.60">
    <property type="entry name" value="Phosphoenolpyruvate-binding domains"/>
    <property type="match status" value="1"/>
</dbReference>
<evidence type="ECO:0000313" key="9">
    <source>
        <dbReference type="Proteomes" id="UP000024942"/>
    </source>
</evidence>